<evidence type="ECO:0000313" key="5">
    <source>
        <dbReference type="Proteomes" id="UP000255279"/>
    </source>
</evidence>
<proteinExistence type="predicted"/>
<dbReference type="RefSeq" id="WP_078276069.1">
    <property type="nucleotide sequence ID" value="NZ_CAACXO010000059.1"/>
</dbReference>
<dbReference type="InterPro" id="IPR053737">
    <property type="entry name" value="Type_II_TA_Toxin"/>
</dbReference>
<feature type="domain" description="Fido" evidence="1">
    <location>
        <begin position="2"/>
        <end position="118"/>
    </location>
</feature>
<dbReference type="InterPro" id="IPR006440">
    <property type="entry name" value="Doc"/>
</dbReference>
<reference evidence="3 5" key="2">
    <citation type="submission" date="2018-06" db="EMBL/GenBank/DDBJ databases">
        <authorList>
            <consortium name="Pathogen Informatics"/>
            <person name="Doyle S."/>
        </authorList>
    </citation>
    <scope>NUCLEOTIDE SEQUENCE [LARGE SCALE GENOMIC DNA]</scope>
    <source>
        <strain evidence="3 5">NCTC10293</strain>
    </source>
</reference>
<dbReference type="PROSITE" id="PS51459">
    <property type="entry name" value="FIDO"/>
    <property type="match status" value="1"/>
</dbReference>
<dbReference type="InterPro" id="IPR036597">
    <property type="entry name" value="Fido-like_dom_sf"/>
</dbReference>
<dbReference type="PANTHER" id="PTHR39426">
    <property type="entry name" value="HOMOLOGY TO DEATH-ON-CURING PROTEIN OF PHAGE P1"/>
    <property type="match status" value="1"/>
</dbReference>
<accession>A0A1T0A6D4</accession>
<gene>
    <name evidence="2" type="ORF">B0181_03350</name>
    <name evidence="3" type="ORF">NCTC10293_01543</name>
</gene>
<organism evidence="2 4">
    <name type="scientific">Moraxella caviae</name>
    <dbReference type="NCBI Taxonomy" id="34060"/>
    <lineage>
        <taxon>Bacteria</taxon>
        <taxon>Pseudomonadati</taxon>
        <taxon>Pseudomonadota</taxon>
        <taxon>Gammaproteobacteria</taxon>
        <taxon>Moraxellales</taxon>
        <taxon>Moraxellaceae</taxon>
        <taxon>Moraxella</taxon>
    </lineage>
</organism>
<reference evidence="2 4" key="1">
    <citation type="submission" date="2017-02" db="EMBL/GenBank/DDBJ databases">
        <title>Draft genome sequence of Moraxella caviae CCUG 355 type strain.</title>
        <authorList>
            <person name="Engstrom-Jakobsson H."/>
            <person name="Salva-Serra F."/>
            <person name="Thorell K."/>
            <person name="Gonzales-Siles L."/>
            <person name="Karlsson R."/>
            <person name="Boulund F."/>
            <person name="Engstrand L."/>
            <person name="Moore E."/>
        </authorList>
    </citation>
    <scope>NUCLEOTIDE SEQUENCE [LARGE SCALE GENOMIC DNA]</scope>
    <source>
        <strain evidence="2 4">CCUG 355</strain>
    </source>
</reference>
<dbReference type="EMBL" id="MUXU01000022">
    <property type="protein sequence ID" value="OOR91352.1"/>
    <property type="molecule type" value="Genomic_DNA"/>
</dbReference>
<name>A0A1T0A6D4_9GAMM</name>
<sequence>MIDIDFVIAIHDEILENEKGLKGIASLASLEGCLSRIDNQMNYEPLDNIYLIGAFYAVALAKAHAFNDGNKRTALVVMLTYLDMQGVNIAPDNGLDDLMVKVASSEINHIELAEILKDLTI</sequence>
<protein>
    <submittedName>
        <fullName evidence="3">Death-on-curing family protein</fullName>
    </submittedName>
    <submittedName>
        <fullName evidence="2">Death-on-curing protein</fullName>
    </submittedName>
</protein>
<evidence type="ECO:0000313" key="4">
    <source>
        <dbReference type="Proteomes" id="UP000190435"/>
    </source>
</evidence>
<dbReference type="Proteomes" id="UP000255279">
    <property type="component" value="Unassembled WGS sequence"/>
</dbReference>
<dbReference type="PIRSF" id="PIRSF018297">
    <property type="entry name" value="Doc"/>
    <property type="match status" value="1"/>
</dbReference>
<dbReference type="Pfam" id="PF02661">
    <property type="entry name" value="Fic"/>
    <property type="match status" value="1"/>
</dbReference>
<dbReference type="EMBL" id="UGQE01000004">
    <property type="protein sequence ID" value="STZ13963.1"/>
    <property type="molecule type" value="Genomic_DNA"/>
</dbReference>
<dbReference type="Proteomes" id="UP000190435">
    <property type="component" value="Unassembled WGS sequence"/>
</dbReference>
<dbReference type="GO" id="GO:0016301">
    <property type="term" value="F:kinase activity"/>
    <property type="evidence" value="ECO:0007669"/>
    <property type="project" value="InterPro"/>
</dbReference>
<evidence type="ECO:0000313" key="3">
    <source>
        <dbReference type="EMBL" id="STZ13963.1"/>
    </source>
</evidence>
<dbReference type="OrthoDB" id="9802752at2"/>
<dbReference type="NCBIfam" id="TIGR01550">
    <property type="entry name" value="DOC_P1"/>
    <property type="match status" value="1"/>
</dbReference>
<evidence type="ECO:0000259" key="1">
    <source>
        <dbReference type="PROSITE" id="PS51459"/>
    </source>
</evidence>
<evidence type="ECO:0000313" key="2">
    <source>
        <dbReference type="EMBL" id="OOR91352.1"/>
    </source>
</evidence>
<keyword evidence="4" id="KW-1185">Reference proteome</keyword>
<dbReference type="InterPro" id="IPR003812">
    <property type="entry name" value="Fido"/>
</dbReference>
<dbReference type="PANTHER" id="PTHR39426:SF1">
    <property type="entry name" value="HOMOLOGY TO DEATH-ON-CURING PROTEIN OF PHAGE P1"/>
    <property type="match status" value="1"/>
</dbReference>
<dbReference type="AlphaFoldDB" id="A0A1T0A6D4"/>
<dbReference type="STRING" id="34060.B0181_03350"/>
<dbReference type="Gene3D" id="1.20.120.1870">
    <property type="entry name" value="Fic/DOC protein, Fido domain"/>
    <property type="match status" value="1"/>
</dbReference>
<dbReference type="SUPFAM" id="SSF140931">
    <property type="entry name" value="Fic-like"/>
    <property type="match status" value="1"/>
</dbReference>